<dbReference type="Pfam" id="PF03816">
    <property type="entry name" value="LytR_cpsA_psr"/>
    <property type="match status" value="1"/>
</dbReference>
<protein>
    <submittedName>
        <fullName evidence="5">Transcriptional attenuator, LytR family</fullName>
    </submittedName>
</protein>
<evidence type="ECO:0000256" key="3">
    <source>
        <dbReference type="SAM" id="Phobius"/>
    </source>
</evidence>
<dbReference type="InterPro" id="IPR050922">
    <property type="entry name" value="LytR/CpsA/Psr_CW_biosynth"/>
</dbReference>
<accession>A0A1T4M703</accession>
<keyword evidence="3" id="KW-0812">Transmembrane</keyword>
<dbReference type="AlphaFoldDB" id="A0A1T4M703"/>
<evidence type="ECO:0000313" key="5">
    <source>
        <dbReference type="EMBL" id="SJZ62647.1"/>
    </source>
</evidence>
<reference evidence="5 6" key="1">
    <citation type="submission" date="2017-02" db="EMBL/GenBank/DDBJ databases">
        <authorList>
            <person name="Peterson S.W."/>
        </authorList>
    </citation>
    <scope>NUCLEOTIDE SEQUENCE [LARGE SCALE GENOMIC DNA]</scope>
    <source>
        <strain evidence="5 6">ATCC 51222</strain>
    </source>
</reference>
<evidence type="ECO:0000313" key="6">
    <source>
        <dbReference type="Proteomes" id="UP000190657"/>
    </source>
</evidence>
<dbReference type="Proteomes" id="UP000190657">
    <property type="component" value="Unassembled WGS sequence"/>
</dbReference>
<dbReference type="PANTHER" id="PTHR33392:SF6">
    <property type="entry name" value="POLYISOPRENYL-TEICHOIC ACID--PEPTIDOGLYCAN TEICHOIC ACID TRANSFERASE TAGU"/>
    <property type="match status" value="1"/>
</dbReference>
<evidence type="ECO:0000259" key="4">
    <source>
        <dbReference type="Pfam" id="PF03816"/>
    </source>
</evidence>
<proteinExistence type="inferred from homology"/>
<gene>
    <name evidence="5" type="ORF">SAMN02745114_01157</name>
</gene>
<dbReference type="InterPro" id="IPR004474">
    <property type="entry name" value="LytR_CpsA_psr"/>
</dbReference>
<dbReference type="OrthoDB" id="27330at2"/>
<feature type="compositionally biased region" description="Acidic residues" evidence="2">
    <location>
        <begin position="53"/>
        <end position="63"/>
    </location>
</feature>
<dbReference type="Gene3D" id="3.40.630.190">
    <property type="entry name" value="LCP protein"/>
    <property type="match status" value="1"/>
</dbReference>
<feature type="transmembrane region" description="Helical" evidence="3">
    <location>
        <begin position="163"/>
        <end position="186"/>
    </location>
</feature>
<evidence type="ECO:0000256" key="1">
    <source>
        <dbReference type="ARBA" id="ARBA00006068"/>
    </source>
</evidence>
<feature type="compositionally biased region" description="Basic residues" evidence="2">
    <location>
        <begin position="147"/>
        <end position="158"/>
    </location>
</feature>
<feature type="region of interest" description="Disordered" evidence="2">
    <location>
        <begin position="135"/>
        <end position="158"/>
    </location>
</feature>
<feature type="compositionally biased region" description="Basic and acidic residues" evidence="2">
    <location>
        <begin position="38"/>
        <end position="47"/>
    </location>
</feature>
<name>A0A1T4M703_9FIRM</name>
<keyword evidence="3" id="KW-0472">Membrane</keyword>
<keyword evidence="6" id="KW-1185">Reference proteome</keyword>
<feature type="domain" description="Cell envelope-related transcriptional attenuator" evidence="4">
    <location>
        <begin position="270"/>
        <end position="434"/>
    </location>
</feature>
<organism evidence="5 6">
    <name type="scientific">Eubacterium coprostanoligenes</name>
    <dbReference type="NCBI Taxonomy" id="290054"/>
    <lineage>
        <taxon>Bacteria</taxon>
        <taxon>Bacillati</taxon>
        <taxon>Bacillota</taxon>
        <taxon>Clostridia</taxon>
        <taxon>Eubacteriales</taxon>
        <taxon>Eubacteriaceae</taxon>
        <taxon>Eubacterium</taxon>
    </lineage>
</organism>
<dbReference type="STRING" id="290054.SAMN02745114_01157"/>
<feature type="compositionally biased region" description="Basic and acidic residues" evidence="2">
    <location>
        <begin position="83"/>
        <end position="101"/>
    </location>
</feature>
<dbReference type="EMBL" id="FUWW01000011">
    <property type="protein sequence ID" value="SJZ62647.1"/>
    <property type="molecule type" value="Genomic_DNA"/>
</dbReference>
<feature type="region of interest" description="Disordered" evidence="2">
    <location>
        <begin position="38"/>
        <end position="115"/>
    </location>
</feature>
<keyword evidence="3" id="KW-1133">Transmembrane helix</keyword>
<comment type="similarity">
    <text evidence="1">Belongs to the LytR/CpsA/Psr (LCP) family.</text>
</comment>
<sequence>MEKGYNIDDILSEVQKRREENEAKIKSDNEAAQKVVEEVINSKKPEPVVEDITPSEETEEESQDTYSQTTNDKTQEPVQEAQPVHREVPESKAEKPVKKAEPQAQSAKKVPKTDDEDFVDVKEIVDQNNDYENYYINTSDKDARDRARARKKKKNDKKKKKNTAVKVILILLVIVLCAGIGVYWYVNNILETVTDENADKQVSVSSFRMDERVECFDNFEETDASEIGSLKDMIKKWYKNGTPVSSTRVLNIMLIGEDTRGKNVLESGTRADSAIIASVNLDTKQIKLTSILRDAYAYWENTPGDESTGHFGKINGAMSTDGGDIHTYISAVENLYKIKIDNYVIVNFTSFEKIIDNLGGVELELTSAEINEINNHQKRYGGVYIDKTFDGTKGMLKLSGKQALAYCRIRKIDSDNMRANRQKICLTKVFDDLKGASSVQLLKILNDMVPYIRTDMPKSNIVSTAKYALKEGWMNYAVKSSNLPEYRNDENGAGGNFYGAWCWKADYPMDAYMLQMDIYGKSNITLARTRVDYINCRESGFYSETGYAVQATYTNENYGEVTTRAPEKTDEE</sequence>
<evidence type="ECO:0000256" key="2">
    <source>
        <dbReference type="SAM" id="MobiDB-lite"/>
    </source>
</evidence>
<dbReference type="NCBIfam" id="TIGR00350">
    <property type="entry name" value="lytR_cpsA_psr"/>
    <property type="match status" value="1"/>
</dbReference>
<dbReference type="PANTHER" id="PTHR33392">
    <property type="entry name" value="POLYISOPRENYL-TEICHOIC ACID--PEPTIDOGLYCAN TEICHOIC ACID TRANSFERASE TAGU"/>
    <property type="match status" value="1"/>
</dbReference>
<dbReference type="RefSeq" id="WP_078768634.1">
    <property type="nucleotide sequence ID" value="NZ_FUWW01000011.1"/>
</dbReference>